<dbReference type="Proteomes" id="UP000624244">
    <property type="component" value="Unassembled WGS sequence"/>
</dbReference>
<dbReference type="GO" id="GO:0005975">
    <property type="term" value="P:carbohydrate metabolic process"/>
    <property type="evidence" value="ECO:0007669"/>
    <property type="project" value="InterPro"/>
</dbReference>
<dbReference type="Pfam" id="PF25116">
    <property type="entry name" value="CBM87_Agd3"/>
    <property type="match status" value="1"/>
</dbReference>
<feature type="domain" description="Agd3 deacetylase" evidence="1">
    <location>
        <begin position="309"/>
        <end position="674"/>
    </location>
</feature>
<proteinExistence type="predicted"/>
<evidence type="ECO:0000259" key="1">
    <source>
        <dbReference type="Pfam" id="PF25115"/>
    </source>
</evidence>
<dbReference type="PANTHER" id="PTHR31002">
    <property type="entry name" value="SERIPAUPERIN"/>
    <property type="match status" value="1"/>
</dbReference>
<comment type="caution">
    <text evidence="4">The sequence shown here is derived from an EMBL/GenBank/DDBJ whole genome shotgun (WGS) entry which is preliminary data.</text>
</comment>
<organism evidence="4 5">
    <name type="scientific">Cochliobolus sativus</name>
    <name type="common">Common root rot and spot blotch fungus</name>
    <name type="synonym">Bipolaris sorokiniana</name>
    <dbReference type="NCBI Taxonomy" id="45130"/>
    <lineage>
        <taxon>Eukaryota</taxon>
        <taxon>Fungi</taxon>
        <taxon>Dikarya</taxon>
        <taxon>Ascomycota</taxon>
        <taxon>Pezizomycotina</taxon>
        <taxon>Dothideomycetes</taxon>
        <taxon>Pleosporomycetidae</taxon>
        <taxon>Pleosporales</taxon>
        <taxon>Pleosporineae</taxon>
        <taxon>Pleosporaceae</taxon>
        <taxon>Bipolaris</taxon>
    </lineage>
</organism>
<evidence type="ECO:0000313" key="4">
    <source>
        <dbReference type="EMBL" id="KAF5845922.1"/>
    </source>
</evidence>
<dbReference type="Pfam" id="PF25115">
    <property type="entry name" value="Agd3_CE"/>
    <property type="match status" value="1"/>
</dbReference>
<protein>
    <recommendedName>
        <fullName evidence="6">Extracellular serine-rich protein</fullName>
    </recommendedName>
</protein>
<dbReference type="EMBL" id="WNKQ01000017">
    <property type="protein sequence ID" value="KAF5845922.1"/>
    <property type="molecule type" value="Genomic_DNA"/>
</dbReference>
<dbReference type="Pfam" id="PF25117">
    <property type="entry name" value="Agd3_C"/>
    <property type="match status" value="1"/>
</dbReference>
<dbReference type="InterPro" id="IPR056825">
    <property type="entry name" value="Agd3_C"/>
</dbReference>
<feature type="domain" description="Agd3 C-terminal" evidence="3">
    <location>
        <begin position="681"/>
        <end position="744"/>
    </location>
</feature>
<evidence type="ECO:0008006" key="6">
    <source>
        <dbReference type="Google" id="ProtNLM"/>
    </source>
</evidence>
<name>A0A8H5ZAV4_COCSA</name>
<dbReference type="AlphaFoldDB" id="A0A8H5ZAV4"/>
<dbReference type="InterPro" id="IPR050788">
    <property type="entry name" value="Yeast_SRP1/TIP1_CWP"/>
</dbReference>
<evidence type="ECO:0000313" key="5">
    <source>
        <dbReference type="Proteomes" id="UP000624244"/>
    </source>
</evidence>
<dbReference type="InterPro" id="IPR011330">
    <property type="entry name" value="Glyco_hydro/deAcase_b/a-brl"/>
</dbReference>
<feature type="domain" description="Agd3 CBM87" evidence="2">
    <location>
        <begin position="91"/>
        <end position="295"/>
    </location>
</feature>
<accession>A0A8H5ZAV4</accession>
<evidence type="ECO:0000259" key="3">
    <source>
        <dbReference type="Pfam" id="PF25117"/>
    </source>
</evidence>
<dbReference type="InterPro" id="IPR056827">
    <property type="entry name" value="CBM87_Agd3"/>
</dbReference>
<evidence type="ECO:0000259" key="2">
    <source>
        <dbReference type="Pfam" id="PF25116"/>
    </source>
</evidence>
<dbReference type="PANTHER" id="PTHR31002:SF34">
    <property type="entry name" value="CELL WALL PROTEIN CWP1-RELATED"/>
    <property type="match status" value="1"/>
</dbReference>
<reference evidence="4" key="1">
    <citation type="submission" date="2019-11" db="EMBL/GenBank/DDBJ databases">
        <title>Bipolaris sorokiniana Genome sequencing.</title>
        <authorList>
            <person name="Wang H."/>
        </authorList>
    </citation>
    <scope>NUCLEOTIDE SEQUENCE</scope>
</reference>
<gene>
    <name evidence="4" type="ORF">GGP41_008403</name>
</gene>
<dbReference type="InterPro" id="IPR056826">
    <property type="entry name" value="Agd3_CE"/>
</dbReference>
<dbReference type="SUPFAM" id="SSF88713">
    <property type="entry name" value="Glycoside hydrolase/deacetylase"/>
    <property type="match status" value="1"/>
</dbReference>
<sequence length="747" mass="82004">MWWKQKWKINSPLIIYRIWTVILKVTYGIKFAETSLLICLDSSVTATSSIHCFTSFLIMSSYSRSLLRACLVSSLSLVLQPVSAFVGSATVSSTVLVIARDATSALNSASLGLQGYGIPYETLVVPQAGITNLPLLNASATNGNYGGIVVVGEVSYNYDNSYRSALTTDQWNQLYAYQTNFGVRMVRLDVFPTTEFGVVSTGGSLDDQPVTFTNTSGFPSANLKTGVPISIASIYHTPATITNSSIAWEFAKFSNAGTAAVINQIGARQQMAWFLPFALDWAPSSNILQHAWITWITRGLFLGFRRIYLSAQVDDMFLETGLYRPAGQNYRCTPQDLTTHVTWQAALNARLPAGSEFFIEIGHNGNGDIEASAYTDLGQTRCNPARAIEYSDQPDGSPEYSKPPGTGVNIWPTTPTSYTWSLQCAQIDPLENWFAVTSNRDAFAHVSHTFSHMDLTNATYADTSKEISFNRAWLKQVGLDAAKRWSTKGLIPPAITGLFNADAIKAWMDNGITNVVGDNTRPRLRNTQSSFWPLATTASLNGYAGLNIMPRWATLIYYNCDLPACTTQEWIDTSAGAGTFNDLLNNARDTAMRNLFGLHWDPYMFHQANMRVADVPTTTINGKSGQYSLLMSWLEVVTSEMTRLTTWPMKTLKHDDIAQQFLNRQTRDLCRPSMTWKTSTNGASIESVSVFTTGGNRCGATVPVTVPGSVADSTGATREQLGSDPLTLWVSMSGASRTYRLSSALPL</sequence>